<dbReference type="AlphaFoldDB" id="A0A1L3SW58"/>
<organism evidence="1 2">
    <name type="scientific">Aquibium oceanicum</name>
    <dbReference type="NCBI Taxonomy" id="1670800"/>
    <lineage>
        <taxon>Bacteria</taxon>
        <taxon>Pseudomonadati</taxon>
        <taxon>Pseudomonadota</taxon>
        <taxon>Alphaproteobacteria</taxon>
        <taxon>Hyphomicrobiales</taxon>
        <taxon>Phyllobacteriaceae</taxon>
        <taxon>Aquibium</taxon>
    </lineage>
</organism>
<reference evidence="2" key="1">
    <citation type="submission" date="2016-11" db="EMBL/GenBank/DDBJ databases">
        <title>Mesorhizobium oceanicum sp. nov., isolated from deep seawater in South China Sea.</title>
        <authorList>
            <person name="Fu G.-Y."/>
        </authorList>
    </citation>
    <scope>NUCLEOTIDE SEQUENCE [LARGE SCALE GENOMIC DNA]</scope>
    <source>
        <strain evidence="2">B7</strain>
    </source>
</reference>
<protein>
    <submittedName>
        <fullName evidence="1">Uncharacterized protein</fullName>
    </submittedName>
</protein>
<dbReference type="KEGG" id="meso:BSQ44_20895"/>
<gene>
    <name evidence="1" type="ORF">BSQ44_20895</name>
</gene>
<keyword evidence="2" id="KW-1185">Reference proteome</keyword>
<dbReference type="Proteomes" id="UP000182840">
    <property type="component" value="Chromosome"/>
</dbReference>
<evidence type="ECO:0000313" key="2">
    <source>
        <dbReference type="Proteomes" id="UP000182840"/>
    </source>
</evidence>
<accession>A0A1L3SW58</accession>
<dbReference type="STRING" id="1670800.BSQ44_20895"/>
<proteinExistence type="predicted"/>
<dbReference type="RefSeq" id="WP_072607022.1">
    <property type="nucleotide sequence ID" value="NZ_CP018171.1"/>
</dbReference>
<dbReference type="OrthoDB" id="8115781at2"/>
<sequence length="129" mass="14117">MPAAAPAFAHDPHHEPVRDVIARIEAELETIAHAIDANHAHIAVAVGERGKGEPAFMRAMQEADLLYQKVEGIAGFLRTLADIMPAEWEIETGGATRSLKLTELVRKIGASVYVPHQHDEVDHGHCDLF</sequence>
<name>A0A1L3SW58_9HYPH</name>
<dbReference type="EMBL" id="CP018171">
    <property type="protein sequence ID" value="APH73555.1"/>
    <property type="molecule type" value="Genomic_DNA"/>
</dbReference>
<evidence type="ECO:0000313" key="1">
    <source>
        <dbReference type="EMBL" id="APH73555.1"/>
    </source>
</evidence>